<accession>A0A6A6BJE7</accession>
<evidence type="ECO:0000259" key="7">
    <source>
        <dbReference type="Pfam" id="PF12894"/>
    </source>
</evidence>
<dbReference type="AlphaFoldDB" id="A0A6A6BJE7"/>
<evidence type="ECO:0000313" key="10">
    <source>
        <dbReference type="Proteomes" id="UP000799438"/>
    </source>
</evidence>
<sequence>MLMLQAEKALQQPVRPHLISYCPTMDLVAVVTREEQLDVYRLNGQRAFGLKQKSVGSSIDAIRWKFNGQYIAVAWDDGSVDIVSSETGKAVKQVRRRVLGADSAPNPRVSCLGWGVNFIDAAAVKARTRSKDGKSDDAASEQNPLFGTTDQWDDRQDEVTLDDFLERQPDLHKLGITPELPDQLALIDVQDVLPKLPAIPPPPVVGITMMNKASTSDAFSSQQSIDAIFHSQHLRDHNAVDVLLLGCDNGTINPTIYDSLEIGGMRVPSDWSLPDHNPLLHASHPYSCSHLTLMEIKNDKEQTPRIALVPLILRFIPTTGIYLHLIASKTAQLQNLLQYVQSCLRCIIAYFNHARDLPSKFIRNVNETLEEKGEGNLVQNLYHLAVTGHCPPTIKEWLTDELTESGHKRWDHAASQGYAKVVDLTHENLLPALDRLSIVVSMLRGLATYHKSSSIINVPSDQLTAILDTIRCLRLLGHNVMIYGNEERRQYEVFSKWLRHEIDVQSSDSSSNAPEDADRDPGIDHAQLLAYIPGAMTQSKLIPFLRRQTDIPNPPTGLPEYHEVKQSMAQHRRNEPIEEGSLCTWSVAGKLQDQCRNLFAQITKWQAQNSTIDCGLMLEDGQVSAKDMRMVYEDQEDGNITTYVALVLSDSKSEARLHRIEHGNVFSLDSLEPGQVQAATINFGDGEVQDVQFIDDIALMILYHSSQLLFLPYAFTPTTPDRPDIWPSTPNNAPSTAQALPTGTPPAPSTRTAWDLSTPEARRPFVRHVFPAGERFTPLRIDVNGRKDRRVVCVVGDDLKHYKIYDLDYESGKEGEGEGEGDTTVDTIMSG</sequence>
<dbReference type="PANTHER" id="PTHR13260:SF0">
    <property type="entry name" value="ANAPHASE-PROMOTING COMPLEX SUBUNIT 4"/>
    <property type="match status" value="1"/>
</dbReference>
<protein>
    <recommendedName>
        <fullName evidence="1">Anaphase-promoting complex subunit 4</fullName>
    </recommendedName>
</protein>
<evidence type="ECO:0000256" key="3">
    <source>
        <dbReference type="ARBA" id="ARBA00022776"/>
    </source>
</evidence>
<dbReference type="InterPro" id="IPR024790">
    <property type="entry name" value="APC4_long_dom"/>
</dbReference>
<feature type="domain" description="Anaphase-promoting complex subunit 4-like WD40" evidence="7">
    <location>
        <begin position="20"/>
        <end position="117"/>
    </location>
</feature>
<dbReference type="InterPro" id="IPR024789">
    <property type="entry name" value="APC4"/>
</dbReference>
<evidence type="ECO:0000256" key="1">
    <source>
        <dbReference type="ARBA" id="ARBA00016067"/>
    </source>
</evidence>
<dbReference type="InterPro" id="IPR036322">
    <property type="entry name" value="WD40_repeat_dom_sf"/>
</dbReference>
<dbReference type="GeneID" id="54295577"/>
<dbReference type="Pfam" id="PF12894">
    <property type="entry name" value="ANAPC4_WD40"/>
    <property type="match status" value="1"/>
</dbReference>
<dbReference type="RefSeq" id="XP_033399157.1">
    <property type="nucleotide sequence ID" value="XM_033538081.1"/>
</dbReference>
<dbReference type="GO" id="GO:0034399">
    <property type="term" value="C:nuclear periphery"/>
    <property type="evidence" value="ECO:0007669"/>
    <property type="project" value="TreeGrafter"/>
</dbReference>
<name>A0A6A6BJE7_9PEZI</name>
<evidence type="ECO:0000256" key="6">
    <source>
        <dbReference type="SAM" id="MobiDB-lite"/>
    </source>
</evidence>
<dbReference type="Proteomes" id="UP000799438">
    <property type="component" value="Unassembled WGS sequence"/>
</dbReference>
<dbReference type="PANTHER" id="PTHR13260">
    <property type="entry name" value="ANAPHASE PROMOTING COMPLEX SUBUNIT 4 APC4"/>
    <property type="match status" value="1"/>
</dbReference>
<dbReference type="EMBL" id="ML995482">
    <property type="protein sequence ID" value="KAF2143445.1"/>
    <property type="molecule type" value="Genomic_DNA"/>
</dbReference>
<evidence type="ECO:0000313" key="9">
    <source>
        <dbReference type="EMBL" id="KAF2143445.1"/>
    </source>
</evidence>
<feature type="compositionally biased region" description="Polar residues" evidence="6">
    <location>
        <begin position="140"/>
        <end position="150"/>
    </location>
</feature>
<keyword evidence="4" id="KW-0833">Ubl conjugation pathway</keyword>
<feature type="region of interest" description="Disordered" evidence="6">
    <location>
        <begin position="129"/>
        <end position="151"/>
    </location>
</feature>
<keyword evidence="3" id="KW-0498">Mitosis</keyword>
<feature type="compositionally biased region" description="Polar residues" evidence="6">
    <location>
        <begin position="728"/>
        <end position="741"/>
    </location>
</feature>
<keyword evidence="2" id="KW-0132">Cell division</keyword>
<dbReference type="OrthoDB" id="2110451at2759"/>
<reference evidence="9" key="1">
    <citation type="journal article" date="2020" name="Stud. Mycol.">
        <title>101 Dothideomycetes genomes: a test case for predicting lifestyles and emergence of pathogens.</title>
        <authorList>
            <person name="Haridas S."/>
            <person name="Albert R."/>
            <person name="Binder M."/>
            <person name="Bloem J."/>
            <person name="Labutti K."/>
            <person name="Salamov A."/>
            <person name="Andreopoulos B."/>
            <person name="Baker S."/>
            <person name="Barry K."/>
            <person name="Bills G."/>
            <person name="Bluhm B."/>
            <person name="Cannon C."/>
            <person name="Castanera R."/>
            <person name="Culley D."/>
            <person name="Daum C."/>
            <person name="Ezra D."/>
            <person name="Gonzalez J."/>
            <person name="Henrissat B."/>
            <person name="Kuo A."/>
            <person name="Liang C."/>
            <person name="Lipzen A."/>
            <person name="Lutzoni F."/>
            <person name="Magnuson J."/>
            <person name="Mondo S."/>
            <person name="Nolan M."/>
            <person name="Ohm R."/>
            <person name="Pangilinan J."/>
            <person name="Park H.-J."/>
            <person name="Ramirez L."/>
            <person name="Alfaro M."/>
            <person name="Sun H."/>
            <person name="Tritt A."/>
            <person name="Yoshinaga Y."/>
            <person name="Zwiers L.-H."/>
            <person name="Turgeon B."/>
            <person name="Goodwin S."/>
            <person name="Spatafora J."/>
            <person name="Crous P."/>
            <person name="Grigoriev I."/>
        </authorList>
    </citation>
    <scope>NUCLEOTIDE SEQUENCE</scope>
    <source>
        <strain evidence="9">CBS 121167</strain>
    </source>
</reference>
<evidence type="ECO:0000259" key="8">
    <source>
        <dbReference type="Pfam" id="PF12896"/>
    </source>
</evidence>
<feature type="region of interest" description="Disordered" evidence="6">
    <location>
        <begin position="727"/>
        <end position="751"/>
    </location>
</feature>
<gene>
    <name evidence="9" type="ORF">K452DRAFT_248016</name>
</gene>
<evidence type="ECO:0000256" key="5">
    <source>
        <dbReference type="ARBA" id="ARBA00023306"/>
    </source>
</evidence>
<evidence type="ECO:0000256" key="4">
    <source>
        <dbReference type="ARBA" id="ARBA00022786"/>
    </source>
</evidence>
<feature type="domain" description="Anaphase-promoting complex subunit 4 long" evidence="8">
    <location>
        <begin position="308"/>
        <end position="507"/>
    </location>
</feature>
<keyword evidence="5" id="KW-0131">Cell cycle</keyword>
<dbReference type="GO" id="GO:0005680">
    <property type="term" value="C:anaphase-promoting complex"/>
    <property type="evidence" value="ECO:0007669"/>
    <property type="project" value="InterPro"/>
</dbReference>
<keyword evidence="10" id="KW-1185">Reference proteome</keyword>
<dbReference type="InterPro" id="IPR024977">
    <property type="entry name" value="Apc4-like_WD40_dom"/>
</dbReference>
<dbReference type="GO" id="GO:0031145">
    <property type="term" value="P:anaphase-promoting complex-dependent catabolic process"/>
    <property type="evidence" value="ECO:0007669"/>
    <property type="project" value="InterPro"/>
</dbReference>
<evidence type="ECO:0000256" key="2">
    <source>
        <dbReference type="ARBA" id="ARBA00022618"/>
    </source>
</evidence>
<dbReference type="Pfam" id="PF12896">
    <property type="entry name" value="ANAPC4"/>
    <property type="match status" value="1"/>
</dbReference>
<feature type="region of interest" description="Disordered" evidence="6">
    <location>
        <begin position="811"/>
        <end position="831"/>
    </location>
</feature>
<proteinExistence type="predicted"/>
<dbReference type="SUPFAM" id="SSF50978">
    <property type="entry name" value="WD40 repeat-like"/>
    <property type="match status" value="1"/>
</dbReference>
<dbReference type="GO" id="GO:0051301">
    <property type="term" value="P:cell division"/>
    <property type="evidence" value="ECO:0007669"/>
    <property type="project" value="UniProtKB-KW"/>
</dbReference>
<organism evidence="9 10">
    <name type="scientific">Aplosporella prunicola CBS 121167</name>
    <dbReference type="NCBI Taxonomy" id="1176127"/>
    <lineage>
        <taxon>Eukaryota</taxon>
        <taxon>Fungi</taxon>
        <taxon>Dikarya</taxon>
        <taxon>Ascomycota</taxon>
        <taxon>Pezizomycotina</taxon>
        <taxon>Dothideomycetes</taxon>
        <taxon>Dothideomycetes incertae sedis</taxon>
        <taxon>Botryosphaeriales</taxon>
        <taxon>Aplosporellaceae</taxon>
        <taxon>Aplosporella</taxon>
    </lineage>
</organism>
<dbReference type="GO" id="GO:0070979">
    <property type="term" value="P:protein K11-linked ubiquitination"/>
    <property type="evidence" value="ECO:0007669"/>
    <property type="project" value="TreeGrafter"/>
</dbReference>